<dbReference type="SUPFAM" id="SSF48371">
    <property type="entry name" value="ARM repeat"/>
    <property type="match status" value="1"/>
</dbReference>
<name>A0A3A3ZXA7_9ACTN</name>
<organism evidence="1 2">
    <name type="scientific">Bailinhaonella thermotolerans</name>
    <dbReference type="NCBI Taxonomy" id="1070861"/>
    <lineage>
        <taxon>Bacteria</taxon>
        <taxon>Bacillati</taxon>
        <taxon>Actinomycetota</taxon>
        <taxon>Actinomycetes</taxon>
        <taxon>Streptosporangiales</taxon>
        <taxon>Streptosporangiaceae</taxon>
        <taxon>Bailinhaonella</taxon>
    </lineage>
</organism>
<dbReference type="InterPro" id="IPR016024">
    <property type="entry name" value="ARM-type_fold"/>
</dbReference>
<sequence length="983" mass="99831">MGAMADATVEVAADTDKFTAELTAELRRSAATAGAAFDAGMRQHARVTASNTARQVGKRLRDERGRFVAAGKDSGRAFGEGLEGEAAGAGASRAARQAAKKLRGERGRFADAGKDSGRVFAEGFDAEAARGMLGGTLRTAVTGLTSALGPLSVAVKAVAFATLAGQAAAAAGAIVQLGAALAPAYGVLAAYPGVILAIKTAVGVARLALIGFKDAAQAAWEQDPKKFAEALEKLSPAAQRVAREFKALVPSLQQLQRAAQDAFFRQLDGELKRVAGTLRGVLKAGLDSVAGALGGAGREVARFAASGKAVGNFASIFSSITNGIDNLSTAIKPVLTGLLDVSEVGARFGASLTPGIASAATEFGKWLTHMAESGKAWDAMQSGLETLKQIGQIAGNLIGIFKAVGTAAKAAGTEPLVIFGQVTGALEAFLKSAEGQRVLVDIFAALRDIGAAVAPVIVSVAKAAGELAPHIAAIATAVGPAAVAAIDAIAGALVAAAPGLETFARALAEGITTLAQSGALEAIGEAIGALLRALAPVLPMVGALAASLGKQLAVAITQLTPHLVDIAQAAGPAVVEVLKALAGAVVAAAPGIKAFAVALAKGITALAQSGALEAIGDAIGSILEAVAPLLPVVGELAGLLGVILAGAAKNLASLLMPLVQAFSDALLPVLPQLTSAMRDLFAAQEPVYRALGEEMGKALAQIIPEFLKLVPVIIDELVPAFIEFLREITPFIPTFFKLATETTKLVPALIWLAQTAVQLTSAFFSLKDLPGKIVMGLTSMAITVKDKLIGALNSAKEVARNAMSGILTTISELPGRIASLGGKMLEAGKKLLGKLVDGLKGAGGVALDLASHIVQAIRSFFNSAISAIERAINSIPGLPDIRLPRFADGGIIDRPTVGLVGEAGREVIVPLTRPRRAVELAQRSGLVDLLAARGAFGRGPAPDSGGGRAVPAELHVHTPVSDPELVAEIVMRRLRAQLVEAVV</sequence>
<dbReference type="EMBL" id="QZEY01000039">
    <property type="protein sequence ID" value="RJL19410.1"/>
    <property type="molecule type" value="Genomic_DNA"/>
</dbReference>
<accession>A0A3A3ZXA7</accession>
<reference evidence="1 2" key="1">
    <citation type="submission" date="2018-09" db="EMBL/GenBank/DDBJ databases">
        <title>YIM 75507 draft genome.</title>
        <authorList>
            <person name="Tang S."/>
            <person name="Feng Y."/>
        </authorList>
    </citation>
    <scope>NUCLEOTIDE SEQUENCE [LARGE SCALE GENOMIC DNA]</scope>
    <source>
        <strain evidence="1 2">YIM 75507</strain>
    </source>
</reference>
<keyword evidence="2" id="KW-1185">Reference proteome</keyword>
<dbReference type="AlphaFoldDB" id="A0A3A3ZXA7"/>
<gene>
    <name evidence="1" type="ORF">D5H75_40430</name>
</gene>
<evidence type="ECO:0000313" key="2">
    <source>
        <dbReference type="Proteomes" id="UP000265768"/>
    </source>
</evidence>
<evidence type="ECO:0000313" key="1">
    <source>
        <dbReference type="EMBL" id="RJL19410.1"/>
    </source>
</evidence>
<dbReference type="Proteomes" id="UP000265768">
    <property type="component" value="Unassembled WGS sequence"/>
</dbReference>
<evidence type="ECO:0008006" key="3">
    <source>
        <dbReference type="Google" id="ProtNLM"/>
    </source>
</evidence>
<comment type="caution">
    <text evidence="1">The sequence shown here is derived from an EMBL/GenBank/DDBJ whole genome shotgun (WGS) entry which is preliminary data.</text>
</comment>
<proteinExistence type="predicted"/>
<protein>
    <recommendedName>
        <fullName evidence="3">Phage-related protein</fullName>
    </recommendedName>
</protein>